<comment type="caution">
    <text evidence="2">The sequence shown here is derived from an EMBL/GenBank/DDBJ whole genome shotgun (WGS) entry which is preliminary data.</text>
</comment>
<name>X0YS23_9ZZZZ</name>
<accession>X0YS23</accession>
<feature type="coiled-coil region" evidence="1">
    <location>
        <begin position="54"/>
        <end position="83"/>
    </location>
</feature>
<dbReference type="AlphaFoldDB" id="X0YS23"/>
<organism evidence="2">
    <name type="scientific">marine sediment metagenome</name>
    <dbReference type="NCBI Taxonomy" id="412755"/>
    <lineage>
        <taxon>unclassified sequences</taxon>
        <taxon>metagenomes</taxon>
        <taxon>ecological metagenomes</taxon>
    </lineage>
</organism>
<sequence>MPEFIITVSDEELKALEWDIYDVQSHIQNAISEKARRTMGTLIVQNTDKNPKKVPKAEKELIIKELELETAKERTDRMEAKKE</sequence>
<dbReference type="EMBL" id="BART01004968">
    <property type="protein sequence ID" value="GAG59239.1"/>
    <property type="molecule type" value="Genomic_DNA"/>
</dbReference>
<keyword evidence="1" id="KW-0175">Coiled coil</keyword>
<gene>
    <name evidence="2" type="ORF">S01H4_11956</name>
</gene>
<evidence type="ECO:0000313" key="2">
    <source>
        <dbReference type="EMBL" id="GAG59239.1"/>
    </source>
</evidence>
<proteinExistence type="predicted"/>
<reference evidence="2" key="1">
    <citation type="journal article" date="2014" name="Front. Microbiol.">
        <title>High frequency of phylogenetically diverse reductive dehalogenase-homologous genes in deep subseafloor sedimentary metagenomes.</title>
        <authorList>
            <person name="Kawai M."/>
            <person name="Futagami T."/>
            <person name="Toyoda A."/>
            <person name="Takaki Y."/>
            <person name="Nishi S."/>
            <person name="Hori S."/>
            <person name="Arai W."/>
            <person name="Tsubouchi T."/>
            <person name="Morono Y."/>
            <person name="Uchiyama I."/>
            <person name="Ito T."/>
            <person name="Fujiyama A."/>
            <person name="Inagaki F."/>
            <person name="Takami H."/>
        </authorList>
    </citation>
    <scope>NUCLEOTIDE SEQUENCE</scope>
    <source>
        <strain evidence="2">Expedition CK06-06</strain>
    </source>
</reference>
<evidence type="ECO:0000256" key="1">
    <source>
        <dbReference type="SAM" id="Coils"/>
    </source>
</evidence>
<protein>
    <submittedName>
        <fullName evidence="2">Uncharacterized protein</fullName>
    </submittedName>
</protein>